<evidence type="ECO:0000313" key="5">
    <source>
        <dbReference type="EMBL" id="KAJ8900163.1"/>
    </source>
</evidence>
<dbReference type="PANTHER" id="PTHR32295">
    <property type="entry name" value="IQ-DOMAIN 5-RELATED"/>
    <property type="match status" value="1"/>
</dbReference>
<feature type="domain" description="DUF4005" evidence="4">
    <location>
        <begin position="348"/>
        <end position="417"/>
    </location>
</feature>
<dbReference type="EMBL" id="JAIWQS010000008">
    <property type="protein sequence ID" value="KAJ8900163.1"/>
    <property type="molecule type" value="Genomic_DNA"/>
</dbReference>
<dbReference type="SMART" id="SM00015">
    <property type="entry name" value="IQ"/>
    <property type="match status" value="1"/>
</dbReference>
<name>A0AAV8UF43_9ROSI</name>
<comment type="subunit">
    <text evidence="3">Binds to multiple calmodulin (CaM) in the presence of Ca(2+) and CaM-like proteins.</text>
</comment>
<evidence type="ECO:0000256" key="3">
    <source>
        <dbReference type="ARBA" id="ARBA00024378"/>
    </source>
</evidence>
<comment type="caution">
    <text evidence="5">The sequence shown here is derived from an EMBL/GenBank/DDBJ whole genome shotgun (WGS) entry which is preliminary data.</text>
</comment>
<dbReference type="CDD" id="cd23767">
    <property type="entry name" value="IQCD"/>
    <property type="match status" value="1"/>
</dbReference>
<accession>A0AAV8UF43</accession>
<evidence type="ECO:0000256" key="2">
    <source>
        <dbReference type="ARBA" id="ARBA00024341"/>
    </source>
</evidence>
<evidence type="ECO:0000259" key="4">
    <source>
        <dbReference type="Pfam" id="PF13178"/>
    </source>
</evidence>
<comment type="similarity">
    <text evidence="2">Belongs to the IQD family.</text>
</comment>
<dbReference type="PROSITE" id="PS50096">
    <property type="entry name" value="IQ"/>
    <property type="match status" value="2"/>
</dbReference>
<proteinExistence type="inferred from homology"/>
<evidence type="ECO:0000256" key="1">
    <source>
        <dbReference type="ARBA" id="ARBA00022860"/>
    </source>
</evidence>
<protein>
    <recommendedName>
        <fullName evidence="4">DUF4005 domain-containing protein</fullName>
    </recommendedName>
</protein>
<dbReference type="Gene3D" id="1.20.5.190">
    <property type="match status" value="1"/>
</dbReference>
<reference evidence="5 6" key="1">
    <citation type="submission" date="2021-09" db="EMBL/GenBank/DDBJ databases">
        <title>Genomic insights and catalytic innovation underlie evolution of tropane alkaloids biosynthesis.</title>
        <authorList>
            <person name="Wang Y.-J."/>
            <person name="Tian T."/>
            <person name="Huang J.-P."/>
            <person name="Huang S.-X."/>
        </authorList>
    </citation>
    <scope>NUCLEOTIDE SEQUENCE [LARGE SCALE GENOMIC DNA]</scope>
    <source>
        <strain evidence="5">KIB-2018</strain>
        <tissue evidence="5">Leaf</tissue>
    </source>
</reference>
<gene>
    <name evidence="5" type="ORF">K2173_024803</name>
</gene>
<sequence length="466" mass="53288">MSKKSWFNLVRRFFLLDKQSKNEKKEKRRRWLFFGRFKIKSRLAAIEAPSSSPPRERTALIDAEEELNKRALSVALASAAAAEAAVKAAQVVFLTGVPKAIDQYCHETAVSAIIKQPPGSSYTQIYQTEIQELAALRIQTAFRGYLARKALRALKGIVTLQAIIRGRNVRRQAISTLKCLQSIINIQSQTCARRNQPFQGTCQWDEKEDLHNLKDKIIKMDMNSQKRWDGSILTKEEADATFLSRREAATKRERIREYAFGHRKSAETERNKVNGRWKYWLEQWVDTQIAKSRELEDLDSVLTSDAKPRVEYRGKQLKLRGLSRQHHFEGLDSPMAAPRRSFHRTQSSLGEDNCFSRSPLIPTYMAATESAKAKARSMSSPKLRAGGFDAYSDSYSPSKNRVHLTPSRTSEVARNGRFGKLSAYQQRSPSLKGVHCPIRSSRTLKDLSFNSDYSFRTWDNHSEFRS</sequence>
<dbReference type="Pfam" id="PF00612">
    <property type="entry name" value="IQ"/>
    <property type="match status" value="2"/>
</dbReference>
<dbReference type="Pfam" id="PF13178">
    <property type="entry name" value="DUF4005"/>
    <property type="match status" value="1"/>
</dbReference>
<dbReference type="AlphaFoldDB" id="A0AAV8UF43"/>
<evidence type="ECO:0000313" key="6">
    <source>
        <dbReference type="Proteomes" id="UP001159364"/>
    </source>
</evidence>
<dbReference type="PANTHER" id="PTHR32295:SF41">
    <property type="entry name" value="PROTEIN IQ-DOMAIN 11"/>
    <property type="match status" value="1"/>
</dbReference>
<keyword evidence="6" id="KW-1185">Reference proteome</keyword>
<dbReference type="InterPro" id="IPR025064">
    <property type="entry name" value="DUF4005"/>
</dbReference>
<dbReference type="GO" id="GO:0005516">
    <property type="term" value="F:calmodulin binding"/>
    <property type="evidence" value="ECO:0007669"/>
    <property type="project" value="UniProtKB-KW"/>
</dbReference>
<keyword evidence="1" id="KW-0112">Calmodulin-binding</keyword>
<dbReference type="Proteomes" id="UP001159364">
    <property type="component" value="Linkage Group LG08"/>
</dbReference>
<dbReference type="InterPro" id="IPR000048">
    <property type="entry name" value="IQ_motif_EF-hand-BS"/>
</dbReference>
<organism evidence="5 6">
    <name type="scientific">Erythroxylum novogranatense</name>
    <dbReference type="NCBI Taxonomy" id="1862640"/>
    <lineage>
        <taxon>Eukaryota</taxon>
        <taxon>Viridiplantae</taxon>
        <taxon>Streptophyta</taxon>
        <taxon>Embryophyta</taxon>
        <taxon>Tracheophyta</taxon>
        <taxon>Spermatophyta</taxon>
        <taxon>Magnoliopsida</taxon>
        <taxon>eudicotyledons</taxon>
        <taxon>Gunneridae</taxon>
        <taxon>Pentapetalae</taxon>
        <taxon>rosids</taxon>
        <taxon>fabids</taxon>
        <taxon>Malpighiales</taxon>
        <taxon>Erythroxylaceae</taxon>
        <taxon>Erythroxylum</taxon>
    </lineage>
</organism>